<reference evidence="2 3" key="1">
    <citation type="submission" date="2021-01" db="EMBL/GenBank/DDBJ databases">
        <title>Whole genome shotgun sequence of Catellatospora bangladeshensis NBRC 107357.</title>
        <authorList>
            <person name="Komaki H."/>
            <person name="Tamura T."/>
        </authorList>
    </citation>
    <scope>NUCLEOTIDE SEQUENCE [LARGE SCALE GENOMIC DNA]</scope>
    <source>
        <strain evidence="2 3">NBRC 107357</strain>
    </source>
</reference>
<evidence type="ECO:0000313" key="3">
    <source>
        <dbReference type="Proteomes" id="UP000601223"/>
    </source>
</evidence>
<dbReference type="PANTHER" id="PTHR43283:SF3">
    <property type="entry name" value="BETA-LACTAMASE FAMILY PROTEIN (AFU_ORTHOLOGUE AFUA_5G07500)"/>
    <property type="match status" value="1"/>
</dbReference>
<keyword evidence="2" id="KW-0378">Hydrolase</keyword>
<name>A0A8J3JIM9_9ACTN</name>
<dbReference type="InterPro" id="IPR001466">
    <property type="entry name" value="Beta-lactam-related"/>
</dbReference>
<dbReference type="PANTHER" id="PTHR43283">
    <property type="entry name" value="BETA-LACTAMASE-RELATED"/>
    <property type="match status" value="1"/>
</dbReference>
<organism evidence="2 3">
    <name type="scientific">Catellatospora bangladeshensis</name>
    <dbReference type="NCBI Taxonomy" id="310355"/>
    <lineage>
        <taxon>Bacteria</taxon>
        <taxon>Bacillati</taxon>
        <taxon>Actinomycetota</taxon>
        <taxon>Actinomycetes</taxon>
        <taxon>Micromonosporales</taxon>
        <taxon>Micromonosporaceae</taxon>
        <taxon>Catellatospora</taxon>
    </lineage>
</organism>
<dbReference type="EMBL" id="BONF01000047">
    <property type="protein sequence ID" value="GIF85416.1"/>
    <property type="molecule type" value="Genomic_DNA"/>
</dbReference>
<dbReference type="Pfam" id="PF00144">
    <property type="entry name" value="Beta-lactamase"/>
    <property type="match status" value="1"/>
</dbReference>
<evidence type="ECO:0000259" key="1">
    <source>
        <dbReference type="Pfam" id="PF00144"/>
    </source>
</evidence>
<dbReference type="InterPro" id="IPR012338">
    <property type="entry name" value="Beta-lactam/transpept-like"/>
</dbReference>
<accession>A0A8J3JIM9</accession>
<feature type="domain" description="Beta-lactamase-related" evidence="1">
    <location>
        <begin position="15"/>
        <end position="336"/>
    </location>
</feature>
<proteinExistence type="predicted"/>
<dbReference type="Proteomes" id="UP000601223">
    <property type="component" value="Unassembled WGS sequence"/>
</dbReference>
<dbReference type="SUPFAM" id="SSF56601">
    <property type="entry name" value="beta-lactamase/transpeptidase-like"/>
    <property type="match status" value="1"/>
</dbReference>
<dbReference type="AlphaFoldDB" id="A0A8J3JIM9"/>
<sequence>MSKLSGIDEWLQRRLPELVAEHGVGAAVAVSAGGEVVEHAAGVLSKATGVEATTDSVFQIGSVTKVWTVTLLMQLADEGLLDVDAPVRRYLPEFVIADEAAAAAITVRQLMSHTAGFEGDIFTDTGRGDDCVEKYVATLGGTAQLFPPGELFSYNNAGYCVLGRIAEVLRGKPYDDCVREHLFAPLGLVHAANGPYEAILHRAAVGHVQPGPDADPVPAPVWALARSNAPAGSMLTMSARSLVAFAQMHLNGGRAADGTVVLSEASVAAMQQRQVDVPCAGLMGDAWGLGWELFDWAGGPVVGHDGNTIGQASFLRVVPGTDVAVALLTNGGNPFALYAEIFRHVLRELAGVELPELPVLPSRPQQVDGARYVGTYASEVNELTVSQDADGRLWMDLVPLGLMAELGGQPERTELVHLHGDIFLPTQAQLGIHLPHAFVGDDGAGNAMYVHSGRATRRV</sequence>
<gene>
    <name evidence="2" type="primary">ampC</name>
    <name evidence="2" type="ORF">Cba03nite_67650</name>
</gene>
<protein>
    <submittedName>
        <fullName evidence="2">Serine hydrolase</fullName>
    </submittedName>
</protein>
<evidence type="ECO:0000313" key="2">
    <source>
        <dbReference type="EMBL" id="GIF85416.1"/>
    </source>
</evidence>
<dbReference type="InterPro" id="IPR050789">
    <property type="entry name" value="Diverse_Enzym_Activities"/>
</dbReference>
<dbReference type="Gene3D" id="3.40.710.10">
    <property type="entry name" value="DD-peptidase/beta-lactamase superfamily"/>
    <property type="match status" value="1"/>
</dbReference>
<comment type="caution">
    <text evidence="2">The sequence shown here is derived from an EMBL/GenBank/DDBJ whole genome shotgun (WGS) entry which is preliminary data.</text>
</comment>
<dbReference type="RefSeq" id="WP_203755273.1">
    <property type="nucleotide sequence ID" value="NZ_BONF01000047.1"/>
</dbReference>
<dbReference type="GO" id="GO:0016787">
    <property type="term" value="F:hydrolase activity"/>
    <property type="evidence" value="ECO:0007669"/>
    <property type="project" value="UniProtKB-KW"/>
</dbReference>
<keyword evidence="3" id="KW-1185">Reference proteome</keyword>